<feature type="domain" description="COBRA C-terminal" evidence="9">
    <location>
        <begin position="223"/>
        <end position="412"/>
    </location>
</feature>
<dbReference type="PANTHER" id="PTHR31673:SF57">
    <property type="entry name" value="COBRA-LIKE PROTEIN"/>
    <property type="match status" value="1"/>
</dbReference>
<evidence type="ECO:0000256" key="4">
    <source>
        <dbReference type="ARBA" id="ARBA00022729"/>
    </source>
</evidence>
<keyword evidence="6" id="KW-0449">Lipoprotein</keyword>
<organism evidence="10 11">
    <name type="scientific">Prunus dulcis</name>
    <name type="common">Almond</name>
    <name type="synonym">Amygdalus dulcis</name>
    <dbReference type="NCBI Taxonomy" id="3755"/>
    <lineage>
        <taxon>Eukaryota</taxon>
        <taxon>Viridiplantae</taxon>
        <taxon>Streptophyta</taxon>
        <taxon>Embryophyta</taxon>
        <taxon>Tracheophyta</taxon>
        <taxon>Spermatophyta</taxon>
        <taxon>Magnoliopsida</taxon>
        <taxon>eudicotyledons</taxon>
        <taxon>Gunneridae</taxon>
        <taxon>Pentapetalae</taxon>
        <taxon>rosids</taxon>
        <taxon>fabids</taxon>
        <taxon>Rosales</taxon>
        <taxon>Rosaceae</taxon>
        <taxon>Amygdaloideae</taxon>
        <taxon>Amygdaleae</taxon>
        <taxon>Prunus</taxon>
    </lineage>
</organism>
<keyword evidence="5" id="KW-0325">Glycoprotein</keyword>
<dbReference type="OMA" id="PMITPCP"/>
<keyword evidence="4 8" id="KW-0732">Signal</keyword>
<dbReference type="GO" id="GO:0010215">
    <property type="term" value="P:cellulose microfibril organization"/>
    <property type="evidence" value="ECO:0007669"/>
    <property type="project" value="InterPro"/>
</dbReference>
<comment type="similarity">
    <text evidence="2 7">Belongs to the COBRA family.</text>
</comment>
<dbReference type="GO" id="GO:0052324">
    <property type="term" value="P:plant-type cell wall cellulose biosynthetic process"/>
    <property type="evidence" value="ECO:0007669"/>
    <property type="project" value="TreeGrafter"/>
</dbReference>
<keyword evidence="3" id="KW-0336">GPI-anchor</keyword>
<feature type="signal peptide" evidence="8">
    <location>
        <begin position="1"/>
        <end position="27"/>
    </location>
</feature>
<dbReference type="InterPro" id="IPR006918">
    <property type="entry name" value="COBRA_pln"/>
</dbReference>
<evidence type="ECO:0000256" key="3">
    <source>
        <dbReference type="ARBA" id="ARBA00022622"/>
    </source>
</evidence>
<evidence type="ECO:0000256" key="1">
    <source>
        <dbReference type="ARBA" id="ARBA00004609"/>
    </source>
</evidence>
<dbReference type="Pfam" id="PF25079">
    <property type="entry name" value="COB_C"/>
    <property type="match status" value="1"/>
</dbReference>
<dbReference type="GO" id="GO:0005886">
    <property type="term" value="C:plasma membrane"/>
    <property type="evidence" value="ECO:0007669"/>
    <property type="project" value="UniProtKB-SubCell"/>
</dbReference>
<name>A0A5E4FK76_PRUDU</name>
<dbReference type="GO" id="GO:0098552">
    <property type="term" value="C:side of membrane"/>
    <property type="evidence" value="ECO:0007669"/>
    <property type="project" value="UniProtKB-KW"/>
</dbReference>
<reference evidence="11" key="1">
    <citation type="journal article" date="2020" name="Plant J.">
        <title>Transposons played a major role in the diversification between the closely related almond and peach genomes: results from the almond genome sequence.</title>
        <authorList>
            <person name="Alioto T."/>
            <person name="Alexiou K.G."/>
            <person name="Bardil A."/>
            <person name="Barteri F."/>
            <person name="Castanera R."/>
            <person name="Cruz F."/>
            <person name="Dhingra A."/>
            <person name="Duval H."/>
            <person name="Fernandez I Marti A."/>
            <person name="Frias L."/>
            <person name="Galan B."/>
            <person name="Garcia J.L."/>
            <person name="Howad W."/>
            <person name="Gomez-Garrido J."/>
            <person name="Gut M."/>
            <person name="Julca I."/>
            <person name="Morata J."/>
            <person name="Puigdomenech P."/>
            <person name="Ribeca P."/>
            <person name="Rubio Cabetas M.J."/>
            <person name="Vlasova A."/>
            <person name="Wirthensohn M."/>
            <person name="Garcia-Mas J."/>
            <person name="Gabaldon T."/>
            <person name="Casacuberta J.M."/>
            <person name="Arus P."/>
        </authorList>
    </citation>
    <scope>NUCLEOTIDE SEQUENCE [LARGE SCALE GENOMIC DNA]</scope>
    <source>
        <strain evidence="11">cv. Texas</strain>
    </source>
</reference>
<evidence type="ECO:0000313" key="11">
    <source>
        <dbReference type="Proteomes" id="UP000327085"/>
    </source>
</evidence>
<dbReference type="Gramene" id="VVA27659">
    <property type="protein sequence ID" value="VVA27659"/>
    <property type="gene ID" value="Prudul26B008698"/>
</dbReference>
<dbReference type="InParanoid" id="A0A5E4FK76"/>
<gene>
    <name evidence="10" type="ORF">ALMOND_2B008698</name>
</gene>
<dbReference type="PANTHER" id="PTHR31673">
    <property type="entry name" value="PROTEIN COBRA"/>
    <property type="match status" value="1"/>
</dbReference>
<evidence type="ECO:0000256" key="5">
    <source>
        <dbReference type="ARBA" id="ARBA00023180"/>
    </source>
</evidence>
<evidence type="ECO:0000259" key="9">
    <source>
        <dbReference type="Pfam" id="PF25079"/>
    </source>
</evidence>
<evidence type="ECO:0000313" key="10">
    <source>
        <dbReference type="EMBL" id="VVA27659.1"/>
    </source>
</evidence>
<dbReference type="AlphaFoldDB" id="A0A5E4FK76"/>
<evidence type="ECO:0000256" key="8">
    <source>
        <dbReference type="SAM" id="SignalP"/>
    </source>
</evidence>
<dbReference type="PIRSF" id="PIRSF038122">
    <property type="entry name" value="COBRA"/>
    <property type="match status" value="1"/>
</dbReference>
<evidence type="ECO:0000256" key="7">
    <source>
        <dbReference type="PIRNR" id="PIRNR038122"/>
    </source>
</evidence>
<dbReference type="Pfam" id="PF04833">
    <property type="entry name" value="COBRA"/>
    <property type="match status" value="1"/>
</dbReference>
<protein>
    <recommendedName>
        <fullName evidence="7">COBRA-like protein</fullName>
    </recommendedName>
</protein>
<sequence length="445" mass="49393">MEIISKCIRRAFLVSVMFLTIVSHAVAYDSFDPNGRINIKWDVLSWTPDGYVAAVTIINNQMYRHITSPGWTLGWTWAKKEVIWSMVGAQATAQGDCSKFKANIPHSCKKTPTVVDLLPGVPMNQRFSDCCKSGVMASWGQDPSAAVSAFQLSVGHSGTSNKTVTPPKNFYLLGPGPGYTCSAATIVPPSVSFSPDGRRTTQAMMTWTLDCTYSQLLVSENPTCCVSLSSFYNPMITPCPSCACSCKDVNNNCINDPKDSRVLNKKALAKDDASMLQCTDHRCPIRVHWHVKANYRAYWRVKITITNFNYLMNYTQWTLVAQHPNFNKLANVSSFVYKPLIHYGSINDTGMFYGIQNHSDLLMEAGPEGYVQTELLLGKDMKAFTLDQGWAFPFKLYFNGDECKMPLPDIYPTLPNSAYANPISSSTLATTLLLSALLVFLCSCH</sequence>
<dbReference type="Proteomes" id="UP000327085">
    <property type="component" value="Chromosome 5"/>
</dbReference>
<comment type="subcellular location">
    <subcellularLocation>
        <location evidence="1">Cell membrane</location>
        <topology evidence="1">Lipid-anchor</topology>
        <topology evidence="1">GPI-anchor</topology>
    </subcellularLocation>
</comment>
<proteinExistence type="inferred from homology"/>
<feature type="chain" id="PRO_5022741557" description="COBRA-like protein" evidence="8">
    <location>
        <begin position="28"/>
        <end position="445"/>
    </location>
</feature>
<evidence type="ECO:0000256" key="2">
    <source>
        <dbReference type="ARBA" id="ARBA00005507"/>
    </source>
</evidence>
<accession>A0A5E4FK76</accession>
<evidence type="ECO:0000256" key="6">
    <source>
        <dbReference type="ARBA" id="ARBA00023288"/>
    </source>
</evidence>
<keyword evidence="3" id="KW-0472">Membrane</keyword>
<dbReference type="EMBL" id="CABIKO010000125">
    <property type="protein sequence ID" value="VVA27659.1"/>
    <property type="molecule type" value="Genomic_DNA"/>
</dbReference>
<dbReference type="InterPro" id="IPR056900">
    <property type="entry name" value="COB_C"/>
</dbReference>